<keyword evidence="2 6" id="KW-0288">FMN</keyword>
<evidence type="ECO:0000313" key="8">
    <source>
        <dbReference type="EMBL" id="QNI30464.1"/>
    </source>
</evidence>
<reference evidence="8 9" key="1">
    <citation type="submission" date="2020-08" db="EMBL/GenBank/DDBJ databases">
        <title>Edaphobacter telluris sp. nov. and Acidobacterium dinghuensis sp. nov., two acidobacteria isolated from forest soil.</title>
        <authorList>
            <person name="Fu J."/>
            <person name="Qiu L."/>
        </authorList>
    </citation>
    <scope>NUCLEOTIDE SEQUENCE [LARGE SCALE GENOMIC DNA]</scope>
    <source>
        <strain evidence="8">4Y35</strain>
    </source>
</reference>
<keyword evidence="9" id="KW-1185">Reference proteome</keyword>
<dbReference type="SUPFAM" id="SSF52218">
    <property type="entry name" value="Flavoproteins"/>
    <property type="match status" value="1"/>
</dbReference>
<keyword evidence="3 6" id="KW-0560">Oxidoreductase</keyword>
<dbReference type="InterPro" id="IPR029039">
    <property type="entry name" value="Flavoprotein-like_sf"/>
</dbReference>
<dbReference type="GO" id="GO:0010181">
    <property type="term" value="F:FMN binding"/>
    <property type="evidence" value="ECO:0007669"/>
    <property type="project" value="UniProtKB-UniRule"/>
</dbReference>
<proteinExistence type="inferred from homology"/>
<evidence type="ECO:0000256" key="5">
    <source>
        <dbReference type="ARBA" id="ARBA00048542"/>
    </source>
</evidence>
<feature type="binding site" evidence="6">
    <location>
        <begin position="16"/>
        <end position="18"/>
    </location>
    <ligand>
        <name>FMN</name>
        <dbReference type="ChEBI" id="CHEBI:58210"/>
    </ligand>
</feature>
<dbReference type="InterPro" id="IPR003680">
    <property type="entry name" value="Flavodoxin_fold"/>
</dbReference>
<comment type="subunit">
    <text evidence="6">Homodimer.</text>
</comment>
<dbReference type="AlphaFoldDB" id="A0A7G8BD44"/>
<keyword evidence="1 6" id="KW-0285">Flavoprotein</keyword>
<dbReference type="Pfam" id="PF02525">
    <property type="entry name" value="Flavodoxin_2"/>
    <property type="match status" value="1"/>
</dbReference>
<comment type="similarity">
    <text evidence="6">Belongs to the azoreductase type 1 family.</text>
</comment>
<organism evidence="8 9">
    <name type="scientific">Alloacidobacterium dinghuense</name>
    <dbReference type="NCBI Taxonomy" id="2763107"/>
    <lineage>
        <taxon>Bacteria</taxon>
        <taxon>Pseudomonadati</taxon>
        <taxon>Acidobacteriota</taxon>
        <taxon>Terriglobia</taxon>
        <taxon>Terriglobales</taxon>
        <taxon>Acidobacteriaceae</taxon>
        <taxon>Alloacidobacterium</taxon>
    </lineage>
</organism>
<evidence type="ECO:0000256" key="6">
    <source>
        <dbReference type="HAMAP-Rule" id="MF_01216"/>
    </source>
</evidence>
<gene>
    <name evidence="6" type="primary">azoR</name>
    <name evidence="8" type="ORF">H7849_15030</name>
</gene>
<dbReference type="EC" id="1.7.1.17" evidence="6"/>
<feature type="binding site" evidence="6">
    <location>
        <position position="10"/>
    </location>
    <ligand>
        <name>FMN</name>
        <dbReference type="ChEBI" id="CHEBI:58210"/>
    </ligand>
</feature>
<comment type="function">
    <text evidence="6">Quinone reductase that provides resistance to thiol-specific stress caused by electrophilic quinones.</text>
</comment>
<dbReference type="KEGG" id="adin:H7849_15030"/>
<dbReference type="Proteomes" id="UP000515312">
    <property type="component" value="Chromosome"/>
</dbReference>
<keyword evidence="4 6" id="KW-0520">NAD</keyword>
<dbReference type="HAMAP" id="MF_01216">
    <property type="entry name" value="Azoreductase_type1"/>
    <property type="match status" value="1"/>
</dbReference>
<evidence type="ECO:0000256" key="1">
    <source>
        <dbReference type="ARBA" id="ARBA00022630"/>
    </source>
</evidence>
<dbReference type="InterPro" id="IPR023048">
    <property type="entry name" value="NADH:quinone_OxRdtase_FMN_depd"/>
</dbReference>
<comment type="function">
    <text evidence="6">Also exhibits azoreductase activity. Catalyzes the reductive cleavage of the azo bond in aromatic azo compounds to the corresponding amines.</text>
</comment>
<dbReference type="Gene3D" id="3.40.50.360">
    <property type="match status" value="1"/>
</dbReference>
<comment type="cofactor">
    <cofactor evidence="6">
        <name>FMN</name>
        <dbReference type="ChEBI" id="CHEBI:58210"/>
    </cofactor>
    <text evidence="6">Binds 1 FMN per subunit.</text>
</comment>
<dbReference type="GO" id="GO:0009055">
    <property type="term" value="F:electron transfer activity"/>
    <property type="evidence" value="ECO:0007669"/>
    <property type="project" value="UniProtKB-UniRule"/>
</dbReference>
<evidence type="ECO:0000259" key="7">
    <source>
        <dbReference type="Pfam" id="PF02525"/>
    </source>
</evidence>
<comment type="caution">
    <text evidence="6">Lacks conserved residue(s) required for the propagation of feature annotation.</text>
</comment>
<dbReference type="PANTHER" id="PTHR43741">
    <property type="entry name" value="FMN-DEPENDENT NADH-AZOREDUCTASE 1"/>
    <property type="match status" value="1"/>
</dbReference>
<evidence type="ECO:0000256" key="2">
    <source>
        <dbReference type="ARBA" id="ARBA00022643"/>
    </source>
</evidence>
<name>A0A7G8BD44_9BACT</name>
<dbReference type="InterPro" id="IPR050104">
    <property type="entry name" value="FMN-dep_NADH:Q_OxRdtase_AzoR1"/>
</dbReference>
<evidence type="ECO:0000256" key="3">
    <source>
        <dbReference type="ARBA" id="ARBA00023002"/>
    </source>
</evidence>
<feature type="domain" description="Flavodoxin-like fold" evidence="7">
    <location>
        <begin position="3"/>
        <end position="203"/>
    </location>
</feature>
<accession>A0A7G8BD44</accession>
<evidence type="ECO:0000256" key="4">
    <source>
        <dbReference type="ARBA" id="ARBA00023027"/>
    </source>
</evidence>
<sequence length="208" mass="22705">MATLLHIDSSPLYGRSISRQLTDAFVTQWKSSHPEETVIDRDLNATAIPPVTAEWVGAAYTPEEARTPQQKELLALSDTLLAELEQADEYVFGVPMHNFGVPSVLKLWIDQIARVGRAFSYADGTPKGLITGKKATFIIATGGIYDPQTQMASFNFVEPYLRSVFGFLGVTDVTFLTAGGTAALNYGQDRDAFLAPHLQAVQTHAQTI</sequence>
<dbReference type="GO" id="GO:0016655">
    <property type="term" value="F:oxidoreductase activity, acting on NAD(P)H, quinone or similar compound as acceptor"/>
    <property type="evidence" value="ECO:0007669"/>
    <property type="project" value="InterPro"/>
</dbReference>
<comment type="catalytic activity">
    <reaction evidence="6">
        <text>2 a quinone + NADH + H(+) = 2 a 1,4-benzosemiquinone + NAD(+)</text>
        <dbReference type="Rhea" id="RHEA:65952"/>
        <dbReference type="ChEBI" id="CHEBI:15378"/>
        <dbReference type="ChEBI" id="CHEBI:57540"/>
        <dbReference type="ChEBI" id="CHEBI:57945"/>
        <dbReference type="ChEBI" id="CHEBI:132124"/>
        <dbReference type="ChEBI" id="CHEBI:134225"/>
    </reaction>
</comment>
<dbReference type="PANTHER" id="PTHR43741:SF2">
    <property type="entry name" value="FMN-DEPENDENT NADH:QUINONE OXIDOREDUCTASE"/>
    <property type="match status" value="1"/>
</dbReference>
<dbReference type="RefSeq" id="WP_186740377.1">
    <property type="nucleotide sequence ID" value="NZ_CP060394.1"/>
</dbReference>
<protein>
    <recommendedName>
        <fullName evidence="6">FMN dependent NADH:quinone oxidoreductase</fullName>
        <ecNumber evidence="6">1.6.5.-</ecNumber>
    </recommendedName>
    <alternativeName>
        <fullName evidence="6">Azo-dye reductase</fullName>
    </alternativeName>
    <alternativeName>
        <fullName evidence="6">FMN-dependent NADH-azo compound oxidoreductase</fullName>
    </alternativeName>
    <alternativeName>
        <fullName evidence="6">FMN-dependent NADH-azoreductase</fullName>
        <ecNumber evidence="6">1.7.1.17</ecNumber>
    </alternativeName>
</protein>
<dbReference type="EMBL" id="CP060394">
    <property type="protein sequence ID" value="QNI30464.1"/>
    <property type="molecule type" value="Genomic_DNA"/>
</dbReference>
<dbReference type="EC" id="1.6.5.-" evidence="6"/>
<evidence type="ECO:0000313" key="9">
    <source>
        <dbReference type="Proteomes" id="UP000515312"/>
    </source>
</evidence>
<comment type="catalytic activity">
    <reaction evidence="5">
        <text>N,N-dimethyl-1,4-phenylenediamine + anthranilate + 2 NAD(+) = 2-(4-dimethylaminophenyl)diazenylbenzoate + 2 NADH + 2 H(+)</text>
        <dbReference type="Rhea" id="RHEA:55872"/>
        <dbReference type="ChEBI" id="CHEBI:15378"/>
        <dbReference type="ChEBI" id="CHEBI:15783"/>
        <dbReference type="ChEBI" id="CHEBI:16567"/>
        <dbReference type="ChEBI" id="CHEBI:57540"/>
        <dbReference type="ChEBI" id="CHEBI:57945"/>
        <dbReference type="ChEBI" id="CHEBI:71579"/>
        <dbReference type="EC" id="1.7.1.17"/>
    </reaction>
    <physiologicalReaction direction="right-to-left" evidence="5">
        <dbReference type="Rhea" id="RHEA:55874"/>
    </physiologicalReaction>
</comment>
<dbReference type="GO" id="GO:0016652">
    <property type="term" value="F:oxidoreductase activity, acting on NAD(P)H as acceptor"/>
    <property type="evidence" value="ECO:0007669"/>
    <property type="project" value="UniProtKB-UniRule"/>
</dbReference>